<feature type="domain" description="Kazal-like" evidence="10">
    <location>
        <begin position="452"/>
        <end position="509"/>
    </location>
</feature>
<dbReference type="CDD" id="cd17336">
    <property type="entry name" value="MFS_SLCO_OATP"/>
    <property type="match status" value="1"/>
</dbReference>
<feature type="transmembrane region" description="Helical" evidence="9">
    <location>
        <begin position="259"/>
        <end position="280"/>
    </location>
</feature>
<feature type="compositionally biased region" description="Basic and acidic residues" evidence="8">
    <location>
        <begin position="690"/>
        <end position="706"/>
    </location>
</feature>
<comment type="caution">
    <text evidence="11">The sequence shown here is derived from an EMBL/GenBank/DDBJ whole genome shotgun (WGS) entry which is preliminary data.</text>
</comment>
<evidence type="ECO:0000256" key="7">
    <source>
        <dbReference type="ARBA" id="ARBA00023157"/>
    </source>
</evidence>
<evidence type="ECO:0000256" key="5">
    <source>
        <dbReference type="ARBA" id="ARBA00022989"/>
    </source>
</evidence>
<feature type="transmembrane region" description="Helical" evidence="9">
    <location>
        <begin position="84"/>
        <end position="107"/>
    </location>
</feature>
<keyword evidence="12" id="KW-1185">Reference proteome</keyword>
<evidence type="ECO:0000256" key="1">
    <source>
        <dbReference type="ARBA" id="ARBA00004651"/>
    </source>
</evidence>
<feature type="transmembrane region" description="Helical" evidence="9">
    <location>
        <begin position="335"/>
        <end position="354"/>
    </location>
</feature>
<dbReference type="PANTHER" id="PTHR11388">
    <property type="entry name" value="ORGANIC ANION TRANSPORTER"/>
    <property type="match status" value="1"/>
</dbReference>
<feature type="region of interest" description="Disordered" evidence="8">
    <location>
        <begin position="663"/>
        <end position="854"/>
    </location>
</feature>
<dbReference type="EMBL" id="JAUDFV010000141">
    <property type="protein sequence ID" value="KAL2722686.1"/>
    <property type="molecule type" value="Genomic_DNA"/>
</dbReference>
<feature type="transmembrane region" description="Helical" evidence="9">
    <location>
        <begin position="50"/>
        <end position="72"/>
    </location>
</feature>
<keyword evidence="5 9" id="KW-1133">Transmembrane helix</keyword>
<feature type="transmembrane region" description="Helical" evidence="9">
    <location>
        <begin position="571"/>
        <end position="590"/>
    </location>
</feature>
<proteinExistence type="inferred from homology"/>
<keyword evidence="6 9" id="KW-0472">Membrane</keyword>
<comment type="similarity">
    <text evidence="2">Belongs to the organo anion transporter (TC 2.A.60) family.</text>
</comment>
<name>A0ABD2APY5_VESSQ</name>
<evidence type="ECO:0000256" key="6">
    <source>
        <dbReference type="ARBA" id="ARBA00023136"/>
    </source>
</evidence>
<feature type="region of interest" description="Disordered" evidence="8">
    <location>
        <begin position="927"/>
        <end position="977"/>
    </location>
</feature>
<feature type="transmembrane region" description="Helical" evidence="9">
    <location>
        <begin position="216"/>
        <end position="239"/>
    </location>
</feature>
<evidence type="ECO:0000256" key="8">
    <source>
        <dbReference type="SAM" id="MobiDB-lite"/>
    </source>
</evidence>
<dbReference type="GO" id="GO:0005886">
    <property type="term" value="C:plasma membrane"/>
    <property type="evidence" value="ECO:0007669"/>
    <property type="project" value="UniProtKB-SubCell"/>
</dbReference>
<feature type="transmembrane region" description="Helical" evidence="9">
    <location>
        <begin position="385"/>
        <end position="406"/>
    </location>
</feature>
<feature type="transmembrane region" description="Helical" evidence="9">
    <location>
        <begin position="418"/>
        <end position="438"/>
    </location>
</feature>
<dbReference type="InterPro" id="IPR004156">
    <property type="entry name" value="OATP"/>
</dbReference>
<evidence type="ECO:0000256" key="9">
    <source>
        <dbReference type="SAM" id="Phobius"/>
    </source>
</evidence>
<accession>A0ABD2APY5</accession>
<reference evidence="11 12" key="1">
    <citation type="journal article" date="2024" name="Ann. Entomol. Soc. Am.">
        <title>Genomic analyses of the southern and eastern yellowjacket wasps (Hymenoptera: Vespidae) reveal evolutionary signatures of social life.</title>
        <authorList>
            <person name="Catto M.A."/>
            <person name="Caine P.B."/>
            <person name="Orr S.E."/>
            <person name="Hunt B.G."/>
            <person name="Goodisman M.A.D."/>
        </authorList>
    </citation>
    <scope>NUCLEOTIDE SEQUENCE [LARGE SCALE GENOMIC DNA]</scope>
    <source>
        <strain evidence="11">233</strain>
        <tissue evidence="11">Head and thorax</tissue>
    </source>
</reference>
<dbReference type="InterPro" id="IPR002350">
    <property type="entry name" value="Kazal_dom"/>
</dbReference>
<dbReference type="PANTHER" id="PTHR11388:SF158">
    <property type="entry name" value="ORGANIC ANION TRANSPORTING POLYPEPTIDE 33EB"/>
    <property type="match status" value="1"/>
</dbReference>
<evidence type="ECO:0000259" key="10">
    <source>
        <dbReference type="PROSITE" id="PS51465"/>
    </source>
</evidence>
<comment type="subcellular location">
    <subcellularLocation>
        <location evidence="1">Cell membrane</location>
        <topology evidence="1">Multi-pass membrane protein</topology>
    </subcellularLocation>
</comment>
<organism evidence="11 12">
    <name type="scientific">Vespula squamosa</name>
    <name type="common">Southern yellow jacket</name>
    <name type="synonym">Wasp</name>
    <dbReference type="NCBI Taxonomy" id="30214"/>
    <lineage>
        <taxon>Eukaryota</taxon>
        <taxon>Metazoa</taxon>
        <taxon>Ecdysozoa</taxon>
        <taxon>Arthropoda</taxon>
        <taxon>Hexapoda</taxon>
        <taxon>Insecta</taxon>
        <taxon>Pterygota</taxon>
        <taxon>Neoptera</taxon>
        <taxon>Endopterygota</taxon>
        <taxon>Hymenoptera</taxon>
        <taxon>Apocrita</taxon>
        <taxon>Aculeata</taxon>
        <taxon>Vespoidea</taxon>
        <taxon>Vespidae</taxon>
        <taxon>Vespinae</taxon>
        <taxon>Vespula</taxon>
    </lineage>
</organism>
<evidence type="ECO:0000313" key="11">
    <source>
        <dbReference type="EMBL" id="KAL2722686.1"/>
    </source>
</evidence>
<dbReference type="InterPro" id="IPR036259">
    <property type="entry name" value="MFS_trans_sf"/>
</dbReference>
<dbReference type="Pfam" id="PF03137">
    <property type="entry name" value="OATP"/>
    <property type="match status" value="1"/>
</dbReference>
<feature type="compositionally biased region" description="Basic and acidic residues" evidence="8">
    <location>
        <begin position="797"/>
        <end position="806"/>
    </location>
</feature>
<evidence type="ECO:0000313" key="12">
    <source>
        <dbReference type="Proteomes" id="UP001607302"/>
    </source>
</evidence>
<feature type="transmembrane region" description="Helical" evidence="9">
    <location>
        <begin position="114"/>
        <end position="133"/>
    </location>
</feature>
<keyword evidence="3" id="KW-1003">Cell membrane</keyword>
<keyword evidence="7" id="KW-1015">Disulfide bond</keyword>
<feature type="transmembrane region" description="Helical" evidence="9">
    <location>
        <begin position="619"/>
        <end position="642"/>
    </location>
</feature>
<feature type="compositionally biased region" description="Basic and acidic residues" evidence="8">
    <location>
        <begin position="816"/>
        <end position="847"/>
    </location>
</feature>
<keyword evidence="4 9" id="KW-0812">Transmembrane</keyword>
<feature type="transmembrane region" description="Helical" evidence="9">
    <location>
        <begin position="179"/>
        <end position="204"/>
    </location>
</feature>
<feature type="transmembrane region" description="Helical" evidence="9">
    <location>
        <begin position="538"/>
        <end position="559"/>
    </location>
</feature>
<sequence length="977" mass="108908">MTIHLQEVVRSEVEGGLSGPANPIPSQSIDCGCRQLPCPKLAKFATRRTFVGLLCWVGLFQAASSAYFYIIGPTIARRFQFNPYLIDWILVTSELTPFLLGLLVAYWGDKIHRASWIGALVLLQCAGYVILIIPHLTHKVRIIEETLNVTHMSLYADDSPDLCSASTSRLIVEENETCYITLAVLVLVQVLIGMANIAYYALGISYLDDNTKKQHVAGFLGIIIAVKVIGVLLGYILAWGCLRIDAENLKIVESYQEQIGAWWLGFPILAIAMIIPGLFLSWFPRRLPSEVVEQAAASILDRAGTLTLHRLKSVDRKIGTPTFCAMLRRLILNKILICNILASAFCATALLNFMTHENIILESRYQIPRPTGMLLGFGDPFHSRLISTILKPVLIGLIIIISGLVLSKAKPRATFIAGYNFIMTVLATITIFALVFAYCDMLPIVGMNKKSITLLRYCNKDCRCSRDSDFRPTCDTRGMFTFYTPCHAGCTSINYIDNVKIYSGCSCVEDMTGQGNLDAKDGPCGSSSCQIGWLAFEFGTLLCYAFIASTFVGDLLINLRSVYRQDKASSIGFWMMWVTFFVNVHGKILYQTIANMTCIHWGNKRTICHLHDSKNLGNYMFLLTTLLLVICIFFKILVWIFCRNLMIYGKSINENEEDKAQELMPMQQPSTNSDKSPNNGIVTCPQFFETTEREALQDTVKPKTKEEEDEEESKRPLIYGPLGPGNRRKTSNDIPVQRDSPKKQKTLNLEIDDELDSSSDESRKNSSPKIAYKPLELDSDVEGDLGSTAARSRKRILSKDYDEFTERSSSSLSSKRIREFPNPDDYGDPRSIRNVSTKDRKAYEDGSSKTSSFEYSKAEKFKKGDFNEVGIPIVEYHLPSSDNSAEKDSIFLKDVKSLISKYEQHSSQEKLEDDRVSIKSAGKTGIPLVAMTQPRLSSGQASSGFGSLRESSSDPRGTPSPKNSSIKGSKGALCTDL</sequence>
<dbReference type="SUPFAM" id="SSF103473">
    <property type="entry name" value="MFS general substrate transporter"/>
    <property type="match status" value="1"/>
</dbReference>
<feature type="compositionally biased region" description="Acidic residues" evidence="8">
    <location>
        <begin position="750"/>
        <end position="759"/>
    </location>
</feature>
<dbReference type="PROSITE" id="PS51465">
    <property type="entry name" value="KAZAL_2"/>
    <property type="match status" value="1"/>
</dbReference>
<protein>
    <submittedName>
        <fullName evidence="11">Solute carrier organic anion transporter family member 2A1-like</fullName>
    </submittedName>
</protein>
<evidence type="ECO:0000256" key="2">
    <source>
        <dbReference type="ARBA" id="ARBA00009657"/>
    </source>
</evidence>
<evidence type="ECO:0000256" key="3">
    <source>
        <dbReference type="ARBA" id="ARBA00022475"/>
    </source>
</evidence>
<feature type="compositionally biased region" description="Polar residues" evidence="8">
    <location>
        <begin position="667"/>
        <end position="681"/>
    </location>
</feature>
<gene>
    <name evidence="11" type="ORF">V1478_009549</name>
</gene>
<dbReference type="AlphaFoldDB" id="A0ABD2APY5"/>
<dbReference type="Proteomes" id="UP001607302">
    <property type="component" value="Unassembled WGS sequence"/>
</dbReference>
<evidence type="ECO:0000256" key="4">
    <source>
        <dbReference type="ARBA" id="ARBA00022692"/>
    </source>
</evidence>
<dbReference type="Gene3D" id="1.20.1250.20">
    <property type="entry name" value="MFS general substrate transporter like domains"/>
    <property type="match status" value="1"/>
</dbReference>